<accession>A0ABT6SG50</accession>
<organism evidence="1 2">
    <name type="scientific">Streptomyces cavernicola</name>
    <dbReference type="NCBI Taxonomy" id="3043613"/>
    <lineage>
        <taxon>Bacteria</taxon>
        <taxon>Bacillati</taxon>
        <taxon>Actinomycetota</taxon>
        <taxon>Actinomycetes</taxon>
        <taxon>Kitasatosporales</taxon>
        <taxon>Streptomycetaceae</taxon>
        <taxon>Streptomyces</taxon>
    </lineage>
</organism>
<evidence type="ECO:0000313" key="2">
    <source>
        <dbReference type="Proteomes" id="UP001223978"/>
    </source>
</evidence>
<comment type="caution">
    <text evidence="1">The sequence shown here is derived from an EMBL/GenBank/DDBJ whole genome shotgun (WGS) entry which is preliminary data.</text>
</comment>
<gene>
    <name evidence="1" type="ORF">QIS96_21665</name>
</gene>
<protein>
    <submittedName>
        <fullName evidence="1">Uncharacterized protein</fullName>
    </submittedName>
</protein>
<dbReference type="RefSeq" id="WP_282544337.1">
    <property type="nucleotide sequence ID" value="NZ_JASCIQ010000023.1"/>
</dbReference>
<dbReference type="EMBL" id="JASCIQ010000023">
    <property type="protein sequence ID" value="MDI3406403.1"/>
    <property type="molecule type" value="Genomic_DNA"/>
</dbReference>
<name>A0ABT6SG50_9ACTN</name>
<dbReference type="Proteomes" id="UP001223978">
    <property type="component" value="Unassembled WGS sequence"/>
</dbReference>
<sequence length="108" mass="12514">MELTEQYSDYLETFQDITRAQVRETLHSGNLGTLKEFGIREDNSGVWAKIVIEVHGAEKIYRRRILVIDAEDHPPEDPAEFAATLFSTNVVQEELEIPELRQRWVQGE</sequence>
<proteinExistence type="predicted"/>
<keyword evidence="2" id="KW-1185">Reference proteome</keyword>
<reference evidence="1 2" key="1">
    <citation type="submission" date="2023-05" db="EMBL/GenBank/DDBJ databases">
        <title>Draft genome sequence of Streptomyces sp. B-S-A6 isolated from a cave soil in Thailand.</title>
        <authorList>
            <person name="Chamroensaksri N."/>
            <person name="Muangham S."/>
        </authorList>
    </citation>
    <scope>NUCLEOTIDE SEQUENCE [LARGE SCALE GENOMIC DNA]</scope>
    <source>
        <strain evidence="1 2">B-S-A6</strain>
    </source>
</reference>
<evidence type="ECO:0000313" key="1">
    <source>
        <dbReference type="EMBL" id="MDI3406403.1"/>
    </source>
</evidence>